<evidence type="ECO:0000256" key="12">
    <source>
        <dbReference type="ARBA" id="ARBA00023012"/>
    </source>
</evidence>
<evidence type="ECO:0000256" key="5">
    <source>
        <dbReference type="ARBA" id="ARBA00022553"/>
    </source>
</evidence>
<dbReference type="SUPFAM" id="SSF47384">
    <property type="entry name" value="Homodimeric domain of signal transducing histidine kinase"/>
    <property type="match status" value="1"/>
</dbReference>
<dbReference type="Gene3D" id="1.10.287.130">
    <property type="match status" value="1"/>
</dbReference>
<keyword evidence="6" id="KW-0808">Transferase</keyword>
<dbReference type="Proteomes" id="UP001320544">
    <property type="component" value="Chromosome"/>
</dbReference>
<organism evidence="17 18">
    <name type="scientific">Raoultibacter timonensis</name>
    <dbReference type="NCBI Taxonomy" id="1907662"/>
    <lineage>
        <taxon>Bacteria</taxon>
        <taxon>Bacillati</taxon>
        <taxon>Actinomycetota</taxon>
        <taxon>Coriobacteriia</taxon>
        <taxon>Eggerthellales</taxon>
        <taxon>Eggerthellaceae</taxon>
        <taxon>Raoultibacter</taxon>
    </lineage>
</organism>
<dbReference type="Pfam" id="PF00512">
    <property type="entry name" value="HisKA"/>
    <property type="match status" value="1"/>
</dbReference>
<keyword evidence="9" id="KW-0418">Kinase</keyword>
<dbReference type="InterPro" id="IPR003661">
    <property type="entry name" value="HisK_dim/P_dom"/>
</dbReference>
<keyword evidence="13 14" id="KW-0472">Membrane</keyword>
<dbReference type="InterPro" id="IPR005467">
    <property type="entry name" value="His_kinase_dom"/>
</dbReference>
<feature type="domain" description="Histidine kinase" evidence="15">
    <location>
        <begin position="253"/>
        <end position="468"/>
    </location>
</feature>
<dbReference type="SUPFAM" id="SSF158472">
    <property type="entry name" value="HAMP domain-like"/>
    <property type="match status" value="1"/>
</dbReference>
<dbReference type="InterPro" id="IPR050398">
    <property type="entry name" value="HssS/ArlS-like"/>
</dbReference>
<evidence type="ECO:0000256" key="3">
    <source>
        <dbReference type="ARBA" id="ARBA00012438"/>
    </source>
</evidence>
<dbReference type="InterPro" id="IPR004358">
    <property type="entry name" value="Sig_transdc_His_kin-like_C"/>
</dbReference>
<keyword evidence="11 14" id="KW-1133">Transmembrane helix</keyword>
<dbReference type="SMART" id="SM00387">
    <property type="entry name" value="HATPase_c"/>
    <property type="match status" value="1"/>
</dbReference>
<sequence length="469" mass="50710">MRFRLKMMLGMLCLLAVLFGVGGSLLIALSFESSLEREEESARESYRMLLDTLTVVGSMDAWSQSGDIPHMLEQLYDRSGSSWSALRFSTPGEVLYESGSTAIGFENDRAGVDADHGAVLMRSDGEGRWYLQLSGECAIDGEPHYLDALYDISPLYQTRSHQQAAFRAVFAVLIVLCALLAYGLSWLLTRPLSKLTRATREIASGNLSFRSNVRNDDEIGELSTSFDVMAQRVEGGVAEMKRSLERQERFMGGFAHEVKTPMTAIIGYADLIRSQALDPHEQIEAAGYIFSEGKRLENLSLKLLDIFVLGKNEVQLVASAPADLVADTVGSLKLAVAGRGRAILIEEDCEKGTCLLEPDLVQSLLLNLIDNACKAVGDRGAVKVTCTMLPDGCRLSVADDGAGIPAEALDHVSEAFYRVDASRSRAQGGSGLGLSLCAKIAELHQGSLSVRSEIGIGTCVTVDLRAGRG</sequence>
<dbReference type="PANTHER" id="PTHR45528:SF1">
    <property type="entry name" value="SENSOR HISTIDINE KINASE CPXA"/>
    <property type="match status" value="1"/>
</dbReference>
<evidence type="ECO:0000313" key="18">
    <source>
        <dbReference type="Proteomes" id="UP001320544"/>
    </source>
</evidence>
<evidence type="ECO:0000256" key="11">
    <source>
        <dbReference type="ARBA" id="ARBA00022989"/>
    </source>
</evidence>
<reference evidence="17 18" key="1">
    <citation type="submission" date="2022-01" db="EMBL/GenBank/DDBJ databases">
        <title>Novel bile acid biosynthetic pathways are enriched in the microbiome of centenarians.</title>
        <authorList>
            <person name="Sato Y."/>
            <person name="Atarashi K."/>
            <person name="Plichta R.D."/>
            <person name="Arai Y."/>
            <person name="Sasajima S."/>
            <person name="Kearney M.S."/>
            <person name="Suda W."/>
            <person name="Takeshita K."/>
            <person name="Sasaki T."/>
            <person name="Okamoto S."/>
            <person name="Skelly N.A."/>
            <person name="Okamura Y."/>
            <person name="Vlamakis H."/>
            <person name="Li Y."/>
            <person name="Tanoue T."/>
            <person name="Takei H."/>
            <person name="Nittono H."/>
            <person name="Narushima S."/>
            <person name="Irie J."/>
            <person name="Itoh H."/>
            <person name="Moriya K."/>
            <person name="Sugiura Y."/>
            <person name="Suematsu M."/>
            <person name="Moritoki N."/>
            <person name="Shibata S."/>
            <person name="Littman R.D."/>
            <person name="Fischbach A.M."/>
            <person name="Uwamino Y."/>
            <person name="Inoue T."/>
            <person name="Honda A."/>
            <person name="Hattori M."/>
            <person name="Murai T."/>
            <person name="Xavier J.R."/>
            <person name="Hirose N."/>
            <person name="Honda K."/>
        </authorList>
    </citation>
    <scope>NUCLEOTIDE SEQUENCE [LARGE SCALE GENOMIC DNA]</scope>
    <source>
        <strain evidence="17 18">CE91-St30</strain>
    </source>
</reference>
<dbReference type="Gene3D" id="3.30.565.10">
    <property type="entry name" value="Histidine kinase-like ATPase, C-terminal domain"/>
    <property type="match status" value="1"/>
</dbReference>
<keyword evidence="10" id="KW-0067">ATP-binding</keyword>
<dbReference type="CDD" id="cd00075">
    <property type="entry name" value="HATPase"/>
    <property type="match status" value="1"/>
</dbReference>
<dbReference type="Gene3D" id="6.10.340.10">
    <property type="match status" value="1"/>
</dbReference>
<evidence type="ECO:0000256" key="6">
    <source>
        <dbReference type="ARBA" id="ARBA00022679"/>
    </source>
</evidence>
<evidence type="ECO:0000259" key="16">
    <source>
        <dbReference type="PROSITE" id="PS50885"/>
    </source>
</evidence>
<dbReference type="CDD" id="cd06225">
    <property type="entry name" value="HAMP"/>
    <property type="match status" value="1"/>
</dbReference>
<dbReference type="PROSITE" id="PS50885">
    <property type="entry name" value="HAMP"/>
    <property type="match status" value="1"/>
</dbReference>
<keyword evidence="4" id="KW-1003">Cell membrane</keyword>
<dbReference type="SMART" id="SM00304">
    <property type="entry name" value="HAMP"/>
    <property type="match status" value="1"/>
</dbReference>
<dbReference type="PROSITE" id="PS50109">
    <property type="entry name" value="HIS_KIN"/>
    <property type="match status" value="1"/>
</dbReference>
<evidence type="ECO:0000256" key="13">
    <source>
        <dbReference type="ARBA" id="ARBA00023136"/>
    </source>
</evidence>
<dbReference type="InterPro" id="IPR003594">
    <property type="entry name" value="HATPase_dom"/>
</dbReference>
<evidence type="ECO:0000256" key="2">
    <source>
        <dbReference type="ARBA" id="ARBA00004651"/>
    </source>
</evidence>
<dbReference type="EC" id="2.7.13.3" evidence="3"/>
<evidence type="ECO:0000256" key="8">
    <source>
        <dbReference type="ARBA" id="ARBA00022741"/>
    </source>
</evidence>
<evidence type="ECO:0000256" key="4">
    <source>
        <dbReference type="ARBA" id="ARBA00022475"/>
    </source>
</evidence>
<dbReference type="RefSeq" id="WP_244387098.1">
    <property type="nucleotide sequence ID" value="NZ_AP025564.1"/>
</dbReference>
<dbReference type="CDD" id="cd00082">
    <property type="entry name" value="HisKA"/>
    <property type="match status" value="1"/>
</dbReference>
<dbReference type="SMART" id="SM00388">
    <property type="entry name" value="HisKA"/>
    <property type="match status" value="1"/>
</dbReference>
<keyword evidence="18" id="KW-1185">Reference proteome</keyword>
<dbReference type="InterPro" id="IPR036097">
    <property type="entry name" value="HisK_dim/P_sf"/>
</dbReference>
<keyword evidence="5" id="KW-0597">Phosphoprotein</keyword>
<dbReference type="Pfam" id="PF00672">
    <property type="entry name" value="HAMP"/>
    <property type="match status" value="1"/>
</dbReference>
<keyword evidence="7 14" id="KW-0812">Transmembrane</keyword>
<evidence type="ECO:0000256" key="1">
    <source>
        <dbReference type="ARBA" id="ARBA00000085"/>
    </source>
</evidence>
<proteinExistence type="predicted"/>
<evidence type="ECO:0000313" key="17">
    <source>
        <dbReference type="EMBL" id="BDE97704.1"/>
    </source>
</evidence>
<evidence type="ECO:0000256" key="9">
    <source>
        <dbReference type="ARBA" id="ARBA00022777"/>
    </source>
</evidence>
<gene>
    <name evidence="17" type="ORF">CE91St30_30370</name>
</gene>
<keyword evidence="8" id="KW-0547">Nucleotide-binding</keyword>
<dbReference type="PRINTS" id="PR00344">
    <property type="entry name" value="BCTRLSENSOR"/>
</dbReference>
<protein>
    <recommendedName>
        <fullName evidence="3">histidine kinase</fullName>
        <ecNumber evidence="3">2.7.13.3</ecNumber>
    </recommendedName>
</protein>
<comment type="catalytic activity">
    <reaction evidence="1">
        <text>ATP + protein L-histidine = ADP + protein N-phospho-L-histidine.</text>
        <dbReference type="EC" id="2.7.13.3"/>
    </reaction>
</comment>
<evidence type="ECO:0000256" key="10">
    <source>
        <dbReference type="ARBA" id="ARBA00022840"/>
    </source>
</evidence>
<feature type="domain" description="HAMP" evidence="16">
    <location>
        <begin position="186"/>
        <end position="238"/>
    </location>
</feature>
<dbReference type="SUPFAM" id="SSF55874">
    <property type="entry name" value="ATPase domain of HSP90 chaperone/DNA topoisomerase II/histidine kinase"/>
    <property type="match status" value="1"/>
</dbReference>
<feature type="transmembrane region" description="Helical" evidence="14">
    <location>
        <begin position="164"/>
        <end position="188"/>
    </location>
</feature>
<keyword evidence="12" id="KW-0902">Two-component regulatory system</keyword>
<dbReference type="InterPro" id="IPR003660">
    <property type="entry name" value="HAMP_dom"/>
</dbReference>
<dbReference type="EMBL" id="AP025564">
    <property type="protein sequence ID" value="BDE97704.1"/>
    <property type="molecule type" value="Genomic_DNA"/>
</dbReference>
<comment type="subcellular location">
    <subcellularLocation>
        <location evidence="2">Cell membrane</location>
        <topology evidence="2">Multi-pass membrane protein</topology>
    </subcellularLocation>
</comment>
<evidence type="ECO:0000256" key="7">
    <source>
        <dbReference type="ARBA" id="ARBA00022692"/>
    </source>
</evidence>
<name>A0ABN6MIV3_9ACTN</name>
<evidence type="ECO:0000259" key="15">
    <source>
        <dbReference type="PROSITE" id="PS50109"/>
    </source>
</evidence>
<dbReference type="InterPro" id="IPR036890">
    <property type="entry name" value="HATPase_C_sf"/>
</dbReference>
<dbReference type="Pfam" id="PF02518">
    <property type="entry name" value="HATPase_c"/>
    <property type="match status" value="1"/>
</dbReference>
<accession>A0ABN6MIV3</accession>
<dbReference type="PANTHER" id="PTHR45528">
    <property type="entry name" value="SENSOR HISTIDINE KINASE CPXA"/>
    <property type="match status" value="1"/>
</dbReference>
<evidence type="ECO:0000256" key="14">
    <source>
        <dbReference type="SAM" id="Phobius"/>
    </source>
</evidence>